<proteinExistence type="inferred from homology"/>
<evidence type="ECO:0000313" key="6">
    <source>
        <dbReference type="Ensembl" id="ENSSMRP00000016287.1"/>
    </source>
</evidence>
<dbReference type="GeneTree" id="ENSGT01120000272335"/>
<dbReference type="AlphaFoldDB" id="A0A8D0DQP9"/>
<keyword evidence="3 4" id="KW-0687">Ribonucleoprotein</keyword>
<evidence type="ECO:0000256" key="2">
    <source>
        <dbReference type="ARBA" id="ARBA00023187"/>
    </source>
</evidence>
<evidence type="ECO:0000313" key="7">
    <source>
        <dbReference type="Proteomes" id="UP000694421"/>
    </source>
</evidence>
<evidence type="ECO:0000256" key="4">
    <source>
        <dbReference type="PIRNR" id="PIRNR006609"/>
    </source>
</evidence>
<dbReference type="GO" id="GO:0005685">
    <property type="term" value="C:U1 snRNP"/>
    <property type="evidence" value="ECO:0007669"/>
    <property type="project" value="TreeGrafter"/>
</dbReference>
<dbReference type="PANTHER" id="PTHR11021">
    <property type="entry name" value="SMALL NUCLEAR RIBONUCLEOPROTEIN F SNRNP-F"/>
    <property type="match status" value="1"/>
</dbReference>
<reference evidence="6" key="2">
    <citation type="submission" date="2025-09" db="UniProtKB">
        <authorList>
            <consortium name="Ensembl"/>
        </authorList>
    </citation>
    <scope>IDENTIFICATION</scope>
</reference>
<dbReference type="SUPFAM" id="SSF50182">
    <property type="entry name" value="Sm-like ribonucleoproteins"/>
    <property type="match status" value="1"/>
</dbReference>
<evidence type="ECO:0000256" key="3">
    <source>
        <dbReference type="ARBA" id="ARBA00023274"/>
    </source>
</evidence>
<keyword evidence="1 4" id="KW-0747">Spliceosome</keyword>
<dbReference type="InterPro" id="IPR001163">
    <property type="entry name" value="Sm_dom_euk/arc"/>
</dbReference>
<dbReference type="GO" id="GO:0000398">
    <property type="term" value="P:mRNA splicing, via spliceosome"/>
    <property type="evidence" value="ECO:0007669"/>
    <property type="project" value="InterPro"/>
</dbReference>
<comment type="similarity">
    <text evidence="4">Belongs to the snRNP Sm proteins family. SmF/LSm6 subfamily.</text>
</comment>
<keyword evidence="2 4" id="KW-0508">mRNA splicing</keyword>
<keyword evidence="4" id="KW-0507">mRNA processing</keyword>
<keyword evidence="4" id="KW-0694">RNA-binding</keyword>
<dbReference type="GO" id="GO:0003723">
    <property type="term" value="F:RNA binding"/>
    <property type="evidence" value="ECO:0007669"/>
    <property type="project" value="UniProtKB-UniRule"/>
</dbReference>
<evidence type="ECO:0000259" key="5">
    <source>
        <dbReference type="Pfam" id="PF01423"/>
    </source>
</evidence>
<dbReference type="GO" id="GO:0034715">
    <property type="term" value="C:pICln-Sm protein complex"/>
    <property type="evidence" value="ECO:0007669"/>
    <property type="project" value="TreeGrafter"/>
</dbReference>
<sequence length="85" mass="10057">MSLKKKTSSGHKFKFIFKISYMKLKWGMEYRGYLLSVDGYMNMQPANTEENIDGALSVCFDEVLRRYNNVLYVSCVKRIEEEVRK</sequence>
<dbReference type="Gene3D" id="2.30.30.100">
    <property type="match status" value="1"/>
</dbReference>
<dbReference type="InterPro" id="IPR010920">
    <property type="entry name" value="LSM_dom_sf"/>
</dbReference>
<dbReference type="InterPro" id="IPR016487">
    <property type="entry name" value="Lsm6/sSmF"/>
</dbReference>
<dbReference type="Ensembl" id="ENSSMRT00000019020.1">
    <property type="protein sequence ID" value="ENSSMRP00000016287.1"/>
    <property type="gene ID" value="ENSSMRG00000012670.1"/>
</dbReference>
<keyword evidence="7" id="KW-1185">Reference proteome</keyword>
<dbReference type="GO" id="GO:0071013">
    <property type="term" value="C:catalytic step 2 spliceosome"/>
    <property type="evidence" value="ECO:0007669"/>
    <property type="project" value="TreeGrafter"/>
</dbReference>
<comment type="subcellular location">
    <subcellularLocation>
        <location evidence="4">Nucleus</location>
    </subcellularLocation>
</comment>
<evidence type="ECO:0000256" key="1">
    <source>
        <dbReference type="ARBA" id="ARBA00022728"/>
    </source>
</evidence>
<organism evidence="6 7">
    <name type="scientific">Salvator merianae</name>
    <name type="common">Argentine black and white tegu</name>
    <name type="synonym">Tupinambis merianae</name>
    <dbReference type="NCBI Taxonomy" id="96440"/>
    <lineage>
        <taxon>Eukaryota</taxon>
        <taxon>Metazoa</taxon>
        <taxon>Chordata</taxon>
        <taxon>Craniata</taxon>
        <taxon>Vertebrata</taxon>
        <taxon>Euteleostomi</taxon>
        <taxon>Lepidosauria</taxon>
        <taxon>Squamata</taxon>
        <taxon>Bifurcata</taxon>
        <taxon>Unidentata</taxon>
        <taxon>Episquamata</taxon>
        <taxon>Laterata</taxon>
        <taxon>Teiioidea</taxon>
        <taxon>Teiidae</taxon>
        <taxon>Salvator</taxon>
    </lineage>
</organism>
<dbReference type="PANTHER" id="PTHR11021:SF0">
    <property type="entry name" value="SMALL NUCLEAR RIBONUCLEOPROTEIN F"/>
    <property type="match status" value="1"/>
</dbReference>
<dbReference type="Pfam" id="PF01423">
    <property type="entry name" value="LSM"/>
    <property type="match status" value="1"/>
</dbReference>
<dbReference type="Proteomes" id="UP000694421">
    <property type="component" value="Unplaced"/>
</dbReference>
<keyword evidence="4" id="KW-0539">Nucleus</keyword>
<protein>
    <recommendedName>
        <fullName evidence="5">Sm domain-containing protein</fullName>
    </recommendedName>
</protein>
<accession>A0A8D0DQP9</accession>
<feature type="domain" description="Sm" evidence="5">
    <location>
        <begin position="21"/>
        <end position="74"/>
    </location>
</feature>
<reference evidence="6" key="1">
    <citation type="submission" date="2025-08" db="UniProtKB">
        <authorList>
            <consortium name="Ensembl"/>
        </authorList>
    </citation>
    <scope>IDENTIFICATION</scope>
</reference>
<name>A0A8D0DQP9_SALMN</name>